<evidence type="ECO:0000256" key="2">
    <source>
        <dbReference type="SAM" id="MobiDB-lite"/>
    </source>
</evidence>
<name>A0AAD9KDS8_9ANNE</name>
<organism evidence="3 4">
    <name type="scientific">Paralvinella palmiformis</name>
    <dbReference type="NCBI Taxonomy" id="53620"/>
    <lineage>
        <taxon>Eukaryota</taxon>
        <taxon>Metazoa</taxon>
        <taxon>Spiralia</taxon>
        <taxon>Lophotrochozoa</taxon>
        <taxon>Annelida</taxon>
        <taxon>Polychaeta</taxon>
        <taxon>Sedentaria</taxon>
        <taxon>Canalipalpata</taxon>
        <taxon>Terebellida</taxon>
        <taxon>Terebelliformia</taxon>
        <taxon>Alvinellidae</taxon>
        <taxon>Paralvinella</taxon>
    </lineage>
</organism>
<keyword evidence="1" id="KW-0175">Coiled coil</keyword>
<feature type="coiled-coil region" evidence="1">
    <location>
        <begin position="214"/>
        <end position="297"/>
    </location>
</feature>
<evidence type="ECO:0000313" key="3">
    <source>
        <dbReference type="EMBL" id="KAK2169441.1"/>
    </source>
</evidence>
<evidence type="ECO:0000313" key="4">
    <source>
        <dbReference type="Proteomes" id="UP001208570"/>
    </source>
</evidence>
<proteinExistence type="predicted"/>
<dbReference type="SUPFAM" id="SSF57997">
    <property type="entry name" value="Tropomyosin"/>
    <property type="match status" value="1"/>
</dbReference>
<feature type="compositionally biased region" description="Basic and acidic residues" evidence="2">
    <location>
        <begin position="194"/>
        <end position="210"/>
    </location>
</feature>
<dbReference type="Proteomes" id="UP001208570">
    <property type="component" value="Unassembled WGS sequence"/>
</dbReference>
<feature type="region of interest" description="Disordered" evidence="2">
    <location>
        <begin position="182"/>
        <end position="210"/>
    </location>
</feature>
<keyword evidence="4" id="KW-1185">Reference proteome</keyword>
<feature type="coiled-coil region" evidence="1">
    <location>
        <begin position="49"/>
        <end position="118"/>
    </location>
</feature>
<evidence type="ECO:0000256" key="1">
    <source>
        <dbReference type="SAM" id="Coils"/>
    </source>
</evidence>
<reference evidence="3" key="1">
    <citation type="journal article" date="2023" name="Mol. Biol. Evol.">
        <title>Third-Generation Sequencing Reveals the Adaptive Role of the Epigenome in Three Deep-Sea Polychaetes.</title>
        <authorList>
            <person name="Perez M."/>
            <person name="Aroh O."/>
            <person name="Sun Y."/>
            <person name="Lan Y."/>
            <person name="Juniper S.K."/>
            <person name="Young C.R."/>
            <person name="Angers B."/>
            <person name="Qian P.Y."/>
        </authorList>
    </citation>
    <scope>NUCLEOTIDE SEQUENCE</scope>
    <source>
        <strain evidence="3">P08H-3</strain>
    </source>
</reference>
<dbReference type="EMBL" id="JAODUP010000010">
    <property type="protein sequence ID" value="KAK2169441.1"/>
    <property type="molecule type" value="Genomic_DNA"/>
</dbReference>
<gene>
    <name evidence="3" type="ORF">LSH36_10g13037</name>
</gene>
<protein>
    <submittedName>
        <fullName evidence="3">Uncharacterized protein</fullName>
    </submittedName>
</protein>
<accession>A0AAD9KDS8</accession>
<comment type="caution">
    <text evidence="3">The sequence shown here is derived from an EMBL/GenBank/DDBJ whole genome shotgun (WGS) entry which is preliminary data.</text>
</comment>
<sequence length="362" mass="42654">MPGDLIDTVLRRGPRGFNVLMELIEYEYPEIYTKIMEKPARNPDPKERIDDIENELDMKHQQILELSEKVLELDNHNKELSEHKQQAQKERTEAVLQQEKLRRERDQYRDKGQELDHDLIAHYLNTERWNIMVKGDPWQSNYQYVLSKTIYVISYCNSSSRKRHFYAQGLMANICSAIKQYSKEKGHPKNSSKVYEDKSSDKDESKPLAHDDGLKKLKTIVSQLESKNEELLRDNRCLEEQLDKLAEQYDLFESSIFGYKEEVKCLKEERDQALHHFEELKNGYQTLQQENSDLKKTIMTDQSKLRVLKNENSAGRSRFRKCQLSTSQNMDCPDPNKKLQELEDNFESFYGHDSEDDKTGAT</sequence>
<dbReference type="AlphaFoldDB" id="A0AAD9KDS8"/>